<comment type="caution">
    <text evidence="1">The sequence shown here is derived from an EMBL/GenBank/DDBJ whole genome shotgun (WGS) entry which is preliminary data.</text>
</comment>
<accession>E6LXH7</accession>
<proteinExistence type="predicted"/>
<dbReference type="Gene3D" id="3.90.550.10">
    <property type="entry name" value="Spore Coat Polysaccharide Biosynthesis Protein SpsA, Chain A"/>
    <property type="match status" value="1"/>
</dbReference>
<protein>
    <recommendedName>
        <fullName evidence="3">Glycosyltransferase 2-like domain-containing protein</fullName>
    </recommendedName>
</protein>
<dbReference type="EMBL" id="AEPY01000004">
    <property type="protein sequence ID" value="EFU80344.1"/>
    <property type="molecule type" value="Genomic_DNA"/>
</dbReference>
<gene>
    <name evidence="1" type="ORF">HMPREF0388_0564</name>
</gene>
<dbReference type="AlphaFoldDB" id="E6LXH7"/>
<name>E6LXH7_9ACTO</name>
<dbReference type="HOGENOM" id="CLU_525455_0_0_11"/>
<dbReference type="Proteomes" id="UP000005573">
    <property type="component" value="Unassembled WGS sequence"/>
</dbReference>
<evidence type="ECO:0008006" key="3">
    <source>
        <dbReference type="Google" id="ProtNLM"/>
    </source>
</evidence>
<dbReference type="RefSeq" id="WP_004008992.1">
    <property type="nucleotide sequence ID" value="NZ_GL622340.1"/>
</dbReference>
<dbReference type="InterPro" id="IPR029044">
    <property type="entry name" value="Nucleotide-diphossugar_trans"/>
</dbReference>
<sequence>MQYPQWKGTASLSNQLPVKVAFVGEEYLGQMLAWEWQQVNVNPDDSHSVQKVTDLVEKCDFLLVAFGETNSDTESRWEVTGVVQNLITAFHAAGKPAAFWDASKNGMTDSTAEIAASCDFLFDASPSRAAANNATFLPWAAQSSLYNPQRLTQGFYLRPRKPVAHYCEGRGKIQAKKQPSYYRSVEVFTHPGPETDTDVCPPEIFELLACGTTVVTPSNSALNALFPAGAFPATTNTLDLEQRNRNAYCNAQYVMREHTYAQRARKLTATIGSADALPARPRITPLIATIRPGQMDHILDYLTAQQGVNICPIIGTHGFSAPETARQRAAALGIEVDWFEMNRSWSLGECYNRMLERTEAEYVAKMDDDDLYGPYYLSEAQYALQYSGAEMVGKHSRFLYLGDRDLTVLQFANKENRFSNFITGATIFTRTRTLRTLKFAEKRRGEDSNLLRRLLRQGGRIYSTSRFGFVVIREGSQDFVGHTHQADSTEFMKTSQEIHVGRPDEREIPKWEMTSWG</sequence>
<evidence type="ECO:0000313" key="1">
    <source>
        <dbReference type="EMBL" id="EFU80344.1"/>
    </source>
</evidence>
<reference evidence="1 2" key="1">
    <citation type="submission" date="2010-12" db="EMBL/GenBank/DDBJ databases">
        <authorList>
            <person name="Muzny D."/>
            <person name="Qin X."/>
            <person name="Deng J."/>
            <person name="Jiang H."/>
            <person name="Liu Y."/>
            <person name="Qu J."/>
            <person name="Song X.-Z."/>
            <person name="Zhang L."/>
            <person name="Thornton R."/>
            <person name="Coyle M."/>
            <person name="Francisco L."/>
            <person name="Jackson L."/>
            <person name="Javaid M."/>
            <person name="Korchina V."/>
            <person name="Kovar C."/>
            <person name="Mata R."/>
            <person name="Mathew T."/>
            <person name="Ngo R."/>
            <person name="Nguyen L."/>
            <person name="Nguyen N."/>
            <person name="Okwuonu G."/>
            <person name="Ongeri F."/>
            <person name="Pham C."/>
            <person name="Simmons D."/>
            <person name="Wilczek-Boney K."/>
            <person name="Hale W."/>
            <person name="Jakkamsetti A."/>
            <person name="Pham P."/>
            <person name="Ruth R."/>
            <person name="San Lucas F."/>
            <person name="Warren J."/>
            <person name="Zhang J."/>
            <person name="Zhao Z."/>
            <person name="Zhou C."/>
            <person name="Zhu D."/>
            <person name="Lee S."/>
            <person name="Bess C."/>
            <person name="Blankenburg K."/>
            <person name="Forbes L."/>
            <person name="Fu Q."/>
            <person name="Gubbala S."/>
            <person name="Hirani K."/>
            <person name="Jayaseelan J.C."/>
            <person name="Lara F."/>
            <person name="Munidasa M."/>
            <person name="Palculict T."/>
            <person name="Patil S."/>
            <person name="Pu L.-L."/>
            <person name="Saada N."/>
            <person name="Tang L."/>
            <person name="Weissenberger G."/>
            <person name="Zhu Y."/>
            <person name="Hemphill L."/>
            <person name="Shang Y."/>
            <person name="Youmans B."/>
            <person name="Ayvaz T."/>
            <person name="Ross M."/>
            <person name="Santibanez J."/>
            <person name="Aqrawi P."/>
            <person name="Gross S."/>
            <person name="Joshi V."/>
            <person name="Fowler G."/>
            <person name="Nazareth L."/>
            <person name="Reid J."/>
            <person name="Worley K."/>
            <person name="Petrosino J."/>
            <person name="Highlander S."/>
            <person name="Gibbs R."/>
        </authorList>
    </citation>
    <scope>NUCLEOTIDE SEQUENCE [LARGE SCALE GENOMIC DNA]</scope>
    <source>
        <strain evidence="1 2">ATCC 51333</strain>
    </source>
</reference>
<organism evidence="1 2">
    <name type="scientific">Mobiluncus curtisii ATCC 51333</name>
    <dbReference type="NCBI Taxonomy" id="887326"/>
    <lineage>
        <taxon>Bacteria</taxon>
        <taxon>Bacillati</taxon>
        <taxon>Actinomycetota</taxon>
        <taxon>Actinomycetes</taxon>
        <taxon>Actinomycetales</taxon>
        <taxon>Actinomycetaceae</taxon>
        <taxon>Mobiluncus</taxon>
    </lineage>
</organism>
<evidence type="ECO:0000313" key="2">
    <source>
        <dbReference type="Proteomes" id="UP000005573"/>
    </source>
</evidence>
<dbReference type="SUPFAM" id="SSF53448">
    <property type="entry name" value="Nucleotide-diphospho-sugar transferases"/>
    <property type="match status" value="1"/>
</dbReference>